<protein>
    <submittedName>
        <fullName evidence="2">Uncharacterized protein</fullName>
    </submittedName>
</protein>
<feature type="compositionally biased region" description="Basic and acidic residues" evidence="1">
    <location>
        <begin position="269"/>
        <end position="280"/>
    </location>
</feature>
<name>A0A0L9VT93_PHAAN</name>
<feature type="compositionally biased region" description="Basic and acidic residues" evidence="1">
    <location>
        <begin position="247"/>
        <end position="258"/>
    </location>
</feature>
<proteinExistence type="predicted"/>
<evidence type="ECO:0000256" key="1">
    <source>
        <dbReference type="SAM" id="MobiDB-lite"/>
    </source>
</evidence>
<evidence type="ECO:0000313" key="2">
    <source>
        <dbReference type="EMBL" id="KOM58168.1"/>
    </source>
</evidence>
<accession>A0A0L9VT93</accession>
<organism evidence="2 3">
    <name type="scientific">Phaseolus angularis</name>
    <name type="common">Azuki bean</name>
    <name type="synonym">Vigna angularis</name>
    <dbReference type="NCBI Taxonomy" id="3914"/>
    <lineage>
        <taxon>Eukaryota</taxon>
        <taxon>Viridiplantae</taxon>
        <taxon>Streptophyta</taxon>
        <taxon>Embryophyta</taxon>
        <taxon>Tracheophyta</taxon>
        <taxon>Spermatophyta</taxon>
        <taxon>Magnoliopsida</taxon>
        <taxon>eudicotyledons</taxon>
        <taxon>Gunneridae</taxon>
        <taxon>Pentapetalae</taxon>
        <taxon>rosids</taxon>
        <taxon>fabids</taxon>
        <taxon>Fabales</taxon>
        <taxon>Fabaceae</taxon>
        <taxon>Papilionoideae</taxon>
        <taxon>50 kb inversion clade</taxon>
        <taxon>NPAAA clade</taxon>
        <taxon>indigoferoid/millettioid clade</taxon>
        <taxon>Phaseoleae</taxon>
        <taxon>Vigna</taxon>
    </lineage>
</organism>
<gene>
    <name evidence="2" type="ORF">LR48_Vigan11g120200</name>
</gene>
<reference evidence="3" key="1">
    <citation type="journal article" date="2015" name="Proc. Natl. Acad. Sci. U.S.A.">
        <title>Genome sequencing of adzuki bean (Vigna angularis) provides insight into high starch and low fat accumulation and domestication.</title>
        <authorList>
            <person name="Yang K."/>
            <person name="Tian Z."/>
            <person name="Chen C."/>
            <person name="Luo L."/>
            <person name="Zhao B."/>
            <person name="Wang Z."/>
            <person name="Yu L."/>
            <person name="Li Y."/>
            <person name="Sun Y."/>
            <person name="Li W."/>
            <person name="Chen Y."/>
            <person name="Li Y."/>
            <person name="Zhang Y."/>
            <person name="Ai D."/>
            <person name="Zhao J."/>
            <person name="Shang C."/>
            <person name="Ma Y."/>
            <person name="Wu B."/>
            <person name="Wang M."/>
            <person name="Gao L."/>
            <person name="Sun D."/>
            <person name="Zhang P."/>
            <person name="Guo F."/>
            <person name="Wang W."/>
            <person name="Li Y."/>
            <person name="Wang J."/>
            <person name="Varshney R.K."/>
            <person name="Wang J."/>
            <person name="Ling H.Q."/>
            <person name="Wan P."/>
        </authorList>
    </citation>
    <scope>NUCLEOTIDE SEQUENCE</scope>
    <source>
        <strain evidence="3">cv. Jingnong 6</strain>
    </source>
</reference>
<evidence type="ECO:0000313" key="3">
    <source>
        <dbReference type="Proteomes" id="UP000053144"/>
    </source>
</evidence>
<feature type="region of interest" description="Disordered" evidence="1">
    <location>
        <begin position="244"/>
        <end position="304"/>
    </location>
</feature>
<feature type="region of interest" description="Disordered" evidence="1">
    <location>
        <begin position="87"/>
        <end position="113"/>
    </location>
</feature>
<feature type="compositionally biased region" description="Polar residues" evidence="1">
    <location>
        <begin position="281"/>
        <end position="297"/>
    </location>
</feature>
<dbReference type="Gramene" id="KOM58168">
    <property type="protein sequence ID" value="KOM58168"/>
    <property type="gene ID" value="LR48_Vigan11g120200"/>
</dbReference>
<sequence>MTSSSGKRIKTLGIKERVTKRKEKEQFYSNKFRIPAHERYFPAVEGRRLLIERKSGKGSNVSLSRPCWKELTMRMWSEPYVCLEGTFRGTGQSAPPPHQPRTHRRAPPPAQEPVHDVAPFQMRDMYYSLLDSRLAVVYRGEEGLLRTLTSSFLERQFMSQDDFAAYVAWPANLAQEGDSLTFLPRVNFHIAPKIIQLLKTTPHGGNRDDSREAAAVTLSTQWGGSGEAAPVDLERWMKMKIQRRREHWREDGRRRDRGGQPQAAGAMTKRREADRQDDTARQTGKTTGSIMTGTARQGVTEEERECTTKKTLRLGMDITRGKRKLLGDETC</sequence>
<dbReference type="EMBL" id="CM003381">
    <property type="protein sequence ID" value="KOM58168.1"/>
    <property type="molecule type" value="Genomic_DNA"/>
</dbReference>
<dbReference type="AlphaFoldDB" id="A0A0L9VT93"/>
<dbReference type="Proteomes" id="UP000053144">
    <property type="component" value="Chromosome 11"/>
</dbReference>